<evidence type="ECO:0000313" key="9">
    <source>
        <dbReference type="EMBL" id="KAK7466883.1"/>
    </source>
</evidence>
<gene>
    <name evidence="9" type="primary">LEM3</name>
    <name evidence="9" type="ORF">VKT23_003946</name>
</gene>
<dbReference type="EMBL" id="JBANRG010000004">
    <property type="protein sequence ID" value="KAK7466883.1"/>
    <property type="molecule type" value="Genomic_DNA"/>
</dbReference>
<dbReference type="PIRSF" id="PIRSF015840">
    <property type="entry name" value="DUF284_TM_euk"/>
    <property type="match status" value="1"/>
</dbReference>
<sequence length="401" mass="44731">MGLFRRKASDDGEKKEKGAWRRPANTAFKQQRLKAWQPILTPKTVLPTFFIVAIIFGPIGGLLIWGSSKVSEMRFDYTECQNLQPSSNSSPQFSDLPTDKYSYRLSRTVDNIQRPQYAFVDNGNISGTDLSVSDQLQCVLRFQVPIDLEAPVFLYYGLTNFYQNHRRYVKSLDSDQLRGRGGDASSLDKGDCDPLGSINGTAIYPCGLIANSIFNDTFSTPQLLNPSTSNPEALYVFSDKGIAWPGESKKYIDTPIGDGKGYKSFDEIVPPPNWALRFPPDGKYTQDHPPLNLAEDEHFQNWMRTAGLPTFTKLYGRNDSTTMASGTYQIIIGMNFPVLPYKGTKSVVISTVSWIGGKNPFLGWAYVAAAGLFAFLAIVGTIRHLAKPRRLGDMSLLSWNR</sequence>
<feature type="region of interest" description="Disordered" evidence="7">
    <location>
        <begin position="1"/>
        <end position="22"/>
    </location>
</feature>
<proteinExistence type="inferred from homology"/>
<evidence type="ECO:0000256" key="4">
    <source>
        <dbReference type="ARBA" id="ARBA00022989"/>
    </source>
</evidence>
<keyword evidence="3 8" id="KW-0812">Transmembrane</keyword>
<comment type="similarity">
    <text evidence="2 6">Belongs to the CDC50/LEM3 family.</text>
</comment>
<keyword evidence="5 6" id="KW-0472">Membrane</keyword>
<feature type="transmembrane region" description="Helical" evidence="8">
    <location>
        <begin position="45"/>
        <end position="65"/>
    </location>
</feature>
<accession>A0ABR1JUK2</accession>
<feature type="compositionally biased region" description="Basic and acidic residues" evidence="7">
    <location>
        <begin position="7"/>
        <end position="19"/>
    </location>
</feature>
<evidence type="ECO:0000256" key="6">
    <source>
        <dbReference type="PIRNR" id="PIRNR015840"/>
    </source>
</evidence>
<dbReference type="PANTHER" id="PTHR10926:SF0">
    <property type="entry name" value="CDC50, ISOFORM A"/>
    <property type="match status" value="1"/>
</dbReference>
<evidence type="ECO:0000313" key="10">
    <source>
        <dbReference type="Proteomes" id="UP001498398"/>
    </source>
</evidence>
<organism evidence="9 10">
    <name type="scientific">Marasmiellus scandens</name>
    <dbReference type="NCBI Taxonomy" id="2682957"/>
    <lineage>
        <taxon>Eukaryota</taxon>
        <taxon>Fungi</taxon>
        <taxon>Dikarya</taxon>
        <taxon>Basidiomycota</taxon>
        <taxon>Agaricomycotina</taxon>
        <taxon>Agaricomycetes</taxon>
        <taxon>Agaricomycetidae</taxon>
        <taxon>Agaricales</taxon>
        <taxon>Marasmiineae</taxon>
        <taxon>Omphalotaceae</taxon>
        <taxon>Marasmiellus</taxon>
    </lineage>
</organism>
<dbReference type="InterPro" id="IPR005045">
    <property type="entry name" value="CDC50/LEM3_fam"/>
</dbReference>
<reference evidence="9 10" key="1">
    <citation type="submission" date="2024-01" db="EMBL/GenBank/DDBJ databases">
        <title>A draft genome for the cacao thread blight pathogen Marasmiellus scandens.</title>
        <authorList>
            <person name="Baruah I.K."/>
            <person name="Leung J."/>
            <person name="Bukari Y."/>
            <person name="Amoako-Attah I."/>
            <person name="Meinhardt L.W."/>
            <person name="Bailey B.A."/>
            <person name="Cohen S.P."/>
        </authorList>
    </citation>
    <scope>NUCLEOTIDE SEQUENCE [LARGE SCALE GENOMIC DNA]</scope>
    <source>
        <strain evidence="9 10">GH-19</strain>
    </source>
</reference>
<dbReference type="Pfam" id="PF03381">
    <property type="entry name" value="CDC50"/>
    <property type="match status" value="1"/>
</dbReference>
<dbReference type="Proteomes" id="UP001498398">
    <property type="component" value="Unassembled WGS sequence"/>
</dbReference>
<evidence type="ECO:0000256" key="3">
    <source>
        <dbReference type="ARBA" id="ARBA00022692"/>
    </source>
</evidence>
<name>A0ABR1JUK2_9AGAR</name>
<comment type="subcellular location">
    <subcellularLocation>
        <location evidence="1">Membrane</location>
        <topology evidence="1">Multi-pass membrane protein</topology>
    </subcellularLocation>
</comment>
<protein>
    <submittedName>
        <fullName evidence="9">Alkylphosphocholine resistance protein lem3</fullName>
    </submittedName>
</protein>
<keyword evidence="10" id="KW-1185">Reference proteome</keyword>
<evidence type="ECO:0000256" key="1">
    <source>
        <dbReference type="ARBA" id="ARBA00004141"/>
    </source>
</evidence>
<dbReference type="PANTHER" id="PTHR10926">
    <property type="entry name" value="CELL CYCLE CONTROL PROTEIN 50"/>
    <property type="match status" value="1"/>
</dbReference>
<evidence type="ECO:0000256" key="7">
    <source>
        <dbReference type="SAM" id="MobiDB-lite"/>
    </source>
</evidence>
<evidence type="ECO:0000256" key="8">
    <source>
        <dbReference type="SAM" id="Phobius"/>
    </source>
</evidence>
<evidence type="ECO:0000256" key="5">
    <source>
        <dbReference type="ARBA" id="ARBA00023136"/>
    </source>
</evidence>
<keyword evidence="4 8" id="KW-1133">Transmembrane helix</keyword>
<comment type="caution">
    <text evidence="9">The sequence shown here is derived from an EMBL/GenBank/DDBJ whole genome shotgun (WGS) entry which is preliminary data.</text>
</comment>
<evidence type="ECO:0000256" key="2">
    <source>
        <dbReference type="ARBA" id="ARBA00009457"/>
    </source>
</evidence>
<feature type="transmembrane region" description="Helical" evidence="8">
    <location>
        <begin position="361"/>
        <end position="382"/>
    </location>
</feature>